<evidence type="ECO:0000313" key="4">
    <source>
        <dbReference type="EMBL" id="EQD26140.1"/>
    </source>
</evidence>
<evidence type="ECO:0000256" key="1">
    <source>
        <dbReference type="ARBA" id="ARBA00001947"/>
    </source>
</evidence>
<dbReference type="InterPro" id="IPR006680">
    <property type="entry name" value="Amidohydro-rel"/>
</dbReference>
<reference evidence="4" key="1">
    <citation type="submission" date="2013-08" db="EMBL/GenBank/DDBJ databases">
        <authorList>
            <person name="Mendez C."/>
            <person name="Richter M."/>
            <person name="Ferrer M."/>
            <person name="Sanchez J."/>
        </authorList>
    </citation>
    <scope>NUCLEOTIDE SEQUENCE</scope>
</reference>
<organism evidence="4">
    <name type="scientific">mine drainage metagenome</name>
    <dbReference type="NCBI Taxonomy" id="410659"/>
    <lineage>
        <taxon>unclassified sequences</taxon>
        <taxon>metagenomes</taxon>
        <taxon>ecological metagenomes</taxon>
    </lineage>
</organism>
<comment type="caution">
    <text evidence="4">The sequence shown here is derived from an EMBL/GenBank/DDBJ whole genome shotgun (WGS) entry which is preliminary data.</text>
</comment>
<dbReference type="AlphaFoldDB" id="T0Z8P4"/>
<sequence>MMVVWDAGINAGRLTPNEFVAITSANAAKIFNIYPRKGIISEGADADIVLWDPAASKTLSVKTQRSLVDFNVFDGRKVSGVPTTTISQGRLVYINGDLRAERGSGRYVKRPAFNANFEALAKRSFVASPAAGSATWV</sequence>
<gene>
    <name evidence="4" type="ORF">B1B_19664</name>
</gene>
<dbReference type="EMBL" id="AUZY01013220">
    <property type="protein sequence ID" value="EQD26140.1"/>
    <property type="molecule type" value="Genomic_DNA"/>
</dbReference>
<proteinExistence type="inferred from homology"/>
<dbReference type="InterPro" id="IPR011059">
    <property type="entry name" value="Metal-dep_hydrolase_composite"/>
</dbReference>
<accession>T0Z8P4</accession>
<dbReference type="GO" id="GO:0005829">
    <property type="term" value="C:cytosol"/>
    <property type="evidence" value="ECO:0007669"/>
    <property type="project" value="TreeGrafter"/>
</dbReference>
<reference evidence="4" key="2">
    <citation type="journal article" date="2014" name="ISME J.">
        <title>Microbial stratification in low pH oxic and suboxic macroscopic growths along an acid mine drainage.</title>
        <authorList>
            <person name="Mendez-Garcia C."/>
            <person name="Mesa V."/>
            <person name="Sprenger R.R."/>
            <person name="Richter M."/>
            <person name="Diez M.S."/>
            <person name="Solano J."/>
            <person name="Bargiela R."/>
            <person name="Golyshina O.V."/>
            <person name="Manteca A."/>
            <person name="Ramos J.L."/>
            <person name="Gallego J.R."/>
            <person name="Llorente I."/>
            <person name="Martins Dos Santos V.A."/>
            <person name="Jensen O.N."/>
            <person name="Pelaez A.I."/>
            <person name="Sanchez J."/>
            <person name="Ferrer M."/>
        </authorList>
    </citation>
    <scope>NUCLEOTIDE SEQUENCE</scope>
</reference>
<evidence type="ECO:0000259" key="3">
    <source>
        <dbReference type="Pfam" id="PF01979"/>
    </source>
</evidence>
<name>T0Z8P4_9ZZZZ</name>
<dbReference type="GO" id="GO:0016812">
    <property type="term" value="F:hydrolase activity, acting on carbon-nitrogen (but not peptide) bonds, in cyclic amides"/>
    <property type="evidence" value="ECO:0007669"/>
    <property type="project" value="TreeGrafter"/>
</dbReference>
<evidence type="ECO:0000256" key="2">
    <source>
        <dbReference type="ARBA" id="ARBA00008829"/>
    </source>
</evidence>
<dbReference type="FunFam" id="3.20.20.140:FF:000174">
    <property type="entry name" value="Dihydropyrimidinase-related protein 2"/>
    <property type="match status" value="1"/>
</dbReference>
<dbReference type="SUPFAM" id="SSF51338">
    <property type="entry name" value="Composite domain of metallo-dependent hydrolases"/>
    <property type="match status" value="1"/>
</dbReference>
<dbReference type="PANTHER" id="PTHR11647">
    <property type="entry name" value="HYDRANTOINASE/DIHYDROPYRIMIDINASE FAMILY MEMBER"/>
    <property type="match status" value="1"/>
</dbReference>
<dbReference type="Gene3D" id="3.20.20.140">
    <property type="entry name" value="Metal-dependent hydrolases"/>
    <property type="match status" value="1"/>
</dbReference>
<dbReference type="InterPro" id="IPR050378">
    <property type="entry name" value="Metallo-dep_Hydrolases_sf"/>
</dbReference>
<dbReference type="Pfam" id="PF01979">
    <property type="entry name" value="Amidohydro_1"/>
    <property type="match status" value="1"/>
</dbReference>
<dbReference type="Gene3D" id="2.30.40.10">
    <property type="entry name" value="Urease, subunit C, domain 1"/>
    <property type="match status" value="1"/>
</dbReference>
<protein>
    <submittedName>
        <fullName evidence="4">Dihydropyrimidinase</fullName>
    </submittedName>
</protein>
<comment type="similarity">
    <text evidence="2">Belongs to the metallo-dependent hydrolases superfamily. Hydantoinase/dihydropyrimidinase family.</text>
</comment>
<feature type="domain" description="Amidohydrolase-related" evidence="3">
    <location>
        <begin position="12"/>
        <end position="92"/>
    </location>
</feature>
<comment type="cofactor">
    <cofactor evidence="1">
        <name>Zn(2+)</name>
        <dbReference type="ChEBI" id="CHEBI:29105"/>
    </cofactor>
</comment>
<dbReference type="PANTHER" id="PTHR11647:SF1">
    <property type="entry name" value="COLLAPSIN RESPONSE MEDIATOR PROTEIN"/>
    <property type="match status" value="1"/>
</dbReference>